<comment type="similarity">
    <text evidence="2">Belongs to the UPL family. K-HECT subfamily.</text>
</comment>
<name>A0A564Y3U3_HYMDI</name>
<organism evidence="3 4">
    <name type="scientific">Hymenolepis diminuta</name>
    <name type="common">Rat tapeworm</name>
    <dbReference type="NCBI Taxonomy" id="6216"/>
    <lineage>
        <taxon>Eukaryota</taxon>
        <taxon>Metazoa</taxon>
        <taxon>Spiralia</taxon>
        <taxon>Lophotrochozoa</taxon>
        <taxon>Platyhelminthes</taxon>
        <taxon>Cestoda</taxon>
        <taxon>Eucestoda</taxon>
        <taxon>Cyclophyllidea</taxon>
        <taxon>Hymenolepididae</taxon>
        <taxon>Hymenolepis</taxon>
    </lineage>
</organism>
<dbReference type="InterPro" id="IPR045322">
    <property type="entry name" value="HECTD1/TRIP12-like"/>
</dbReference>
<dbReference type="SUPFAM" id="SSF56204">
    <property type="entry name" value="Hect, E3 ligase catalytic domain"/>
    <property type="match status" value="1"/>
</dbReference>
<dbReference type="InterPro" id="IPR035983">
    <property type="entry name" value="Hect_E3_ubiquitin_ligase"/>
</dbReference>
<dbReference type="GO" id="GO:0000209">
    <property type="term" value="P:protein polyubiquitination"/>
    <property type="evidence" value="ECO:0007669"/>
    <property type="project" value="TreeGrafter"/>
</dbReference>
<keyword evidence="1 2" id="KW-0808">Transferase</keyword>
<dbReference type="EMBL" id="CABIJS010000058">
    <property type="protein sequence ID" value="VUZ41478.1"/>
    <property type="molecule type" value="Genomic_DNA"/>
</dbReference>
<dbReference type="GO" id="GO:0061630">
    <property type="term" value="F:ubiquitin protein ligase activity"/>
    <property type="evidence" value="ECO:0007669"/>
    <property type="project" value="UniProtKB-UniRule"/>
</dbReference>
<dbReference type="EC" id="2.3.2.26" evidence="2"/>
<evidence type="ECO:0000313" key="3">
    <source>
        <dbReference type="EMBL" id="VUZ41478.1"/>
    </source>
</evidence>
<evidence type="ECO:0000256" key="2">
    <source>
        <dbReference type="RuleBase" id="RU369009"/>
    </source>
</evidence>
<comment type="catalytic activity">
    <reaction evidence="2">
        <text>S-ubiquitinyl-[E2 ubiquitin-conjugating enzyme]-L-cysteine + [acceptor protein]-L-lysine = [E2 ubiquitin-conjugating enzyme]-L-cysteine + N(6)-ubiquitinyl-[acceptor protein]-L-lysine.</text>
        <dbReference type="EC" id="2.3.2.26"/>
    </reaction>
</comment>
<dbReference type="UniPathway" id="UPA00143"/>
<protein>
    <recommendedName>
        <fullName evidence="2">E3 ubiquitin-protein ligase</fullName>
        <ecNumber evidence="2">2.3.2.26</ecNumber>
    </recommendedName>
</protein>
<accession>A0A564Y3U3</accession>
<dbReference type="PANTHER" id="PTHR45670:SF1">
    <property type="entry name" value="E3 UBIQUITIN-PROTEIN LIGASE HECTD1"/>
    <property type="match status" value="1"/>
</dbReference>
<dbReference type="PANTHER" id="PTHR45670">
    <property type="entry name" value="E3 UBIQUITIN-PROTEIN LIGASE TRIP12"/>
    <property type="match status" value="1"/>
</dbReference>
<reference evidence="3 4" key="1">
    <citation type="submission" date="2019-07" db="EMBL/GenBank/DDBJ databases">
        <authorList>
            <person name="Jastrzebski P J."/>
            <person name="Paukszto L."/>
            <person name="Jastrzebski P J."/>
        </authorList>
    </citation>
    <scope>NUCLEOTIDE SEQUENCE [LARGE SCALE GENOMIC DNA]</scope>
    <source>
        <strain evidence="3 4">WMS-il1</strain>
    </source>
</reference>
<dbReference type="GO" id="GO:0016607">
    <property type="term" value="C:nuclear speck"/>
    <property type="evidence" value="ECO:0007669"/>
    <property type="project" value="TreeGrafter"/>
</dbReference>
<keyword evidence="4" id="KW-1185">Reference proteome</keyword>
<evidence type="ECO:0000313" key="4">
    <source>
        <dbReference type="Proteomes" id="UP000321570"/>
    </source>
</evidence>
<comment type="pathway">
    <text evidence="2">Protein modification; protein ubiquitination.</text>
</comment>
<dbReference type="Gene3D" id="3.90.1750.10">
    <property type="entry name" value="Hect, E3 ligase catalytic domains"/>
    <property type="match status" value="1"/>
</dbReference>
<evidence type="ECO:0000256" key="1">
    <source>
        <dbReference type="ARBA" id="ARBA00022679"/>
    </source>
</evidence>
<sequence length="326" mass="37213">MTSSLDKGNSMALNNYISEIVEGGSWQYYSHRLTKLIRRQLCDNTAVGLGVIPYWCHSLDHQLSILIPFDLRIRLLRFCGFGFSRTMTWVHSVEDVKNVSKSSRGHFRLPIQQKSNQSSANSPNIPQLLRAHHMFVTDIRRSLSDWQGSIAKCYAKVKKDPLDSDDGKAFWVDASQFMNEGAESKYFVEVVFKDEVGFGVGVDRDFYSELSREFRRKSGFMWLNSSKTEDSPFVHTTFGLFPTPYPRHLVPLEVLKRFHILGISIAKAIQDDHLMDLPLSIPFVHFQLPGKSESTGAGEFAAQVERSDNWCLIFQAVTPARYYVQS</sequence>
<dbReference type="Proteomes" id="UP000321570">
    <property type="component" value="Unassembled WGS sequence"/>
</dbReference>
<comment type="function">
    <text evidence="2">E3 ubiquitin-protein ligase which accepts ubiquitin from an E2 ubiquitin-conjugating enzyme in the form of a thioester and then directly transfers the ubiquitin to targeted substrates.</text>
</comment>
<proteinExistence type="inferred from homology"/>
<keyword evidence="2" id="KW-0833">Ubl conjugation pathway</keyword>
<dbReference type="AlphaFoldDB" id="A0A564Y3U3"/>
<gene>
    <name evidence="3" type="ORF">WMSIL1_LOCUS2299</name>
</gene>
<dbReference type="GO" id="GO:0043161">
    <property type="term" value="P:proteasome-mediated ubiquitin-dependent protein catabolic process"/>
    <property type="evidence" value="ECO:0007669"/>
    <property type="project" value="TreeGrafter"/>
</dbReference>